<keyword evidence="3 7" id="KW-0963">Cytoplasm</keyword>
<dbReference type="NCBIfam" id="TIGR01087">
    <property type="entry name" value="murD"/>
    <property type="match status" value="1"/>
</dbReference>
<keyword evidence="7 8" id="KW-0132">Cell division</keyword>
<evidence type="ECO:0000256" key="1">
    <source>
        <dbReference type="ARBA" id="ARBA00004496"/>
    </source>
</evidence>
<dbReference type="GO" id="GO:0005524">
    <property type="term" value="F:ATP binding"/>
    <property type="evidence" value="ECO:0007669"/>
    <property type="project" value="UniProtKB-UniRule"/>
</dbReference>
<evidence type="ECO:0000256" key="7">
    <source>
        <dbReference type="HAMAP-Rule" id="MF_00639"/>
    </source>
</evidence>
<keyword evidence="6 7" id="KW-0067">ATP-binding</keyword>
<comment type="pathway">
    <text evidence="2 7 8">Cell wall biogenesis; peptidoglycan biosynthesis.</text>
</comment>
<evidence type="ECO:0000313" key="11">
    <source>
        <dbReference type="EMBL" id="SLM19509.1"/>
    </source>
</evidence>
<dbReference type="SUPFAM" id="SSF53623">
    <property type="entry name" value="MurD-like peptide ligases, catalytic domain"/>
    <property type="match status" value="1"/>
</dbReference>
<evidence type="ECO:0000256" key="4">
    <source>
        <dbReference type="ARBA" id="ARBA00022598"/>
    </source>
</evidence>
<dbReference type="Gene3D" id="3.40.1190.10">
    <property type="entry name" value="Mur-like, catalytic domain"/>
    <property type="match status" value="1"/>
</dbReference>
<dbReference type="GO" id="GO:0009252">
    <property type="term" value="P:peptidoglycan biosynthetic process"/>
    <property type="evidence" value="ECO:0007669"/>
    <property type="project" value="UniProtKB-UniRule"/>
</dbReference>
<dbReference type="Pfam" id="PF02875">
    <property type="entry name" value="Mur_ligase_C"/>
    <property type="match status" value="1"/>
</dbReference>
<gene>
    <name evidence="7 11" type="primary">murD</name>
    <name evidence="11" type="ORF">SPIRO4BDMA_51024</name>
</gene>
<sequence>MSIIDAIDEFRGGRITVMGLGLHGGGIASARFFAKAGAEVTVTDLRGPEVLEPAIRQLEAFHIHYVLGVHHEEDFAKADIVIKNPAVRRDSPFLRLAKRIETDISIFLRYSESPLIAVTGSKGKSTVASAIWYVLSQYHEKALLGGNISVSPLDFLDETGPDVPVVLELSSWQLGDLHNMGILKPKVAVLTTIFPDHLNYYDSMEAYVADKRVIYEGQDEHCYTICSADQDWGRSFARETRAQVLWYSEKPLAELAEGDSQGGWLAKDDSAQALAGSSPGFFSGPESFSGFGKFSQHGPIELLLPHQVFVPGLHQKKNLLAAGVALRAFGVPSPDIALSLGNFPGVPHRLEFVAQVRGIRWYNDSTATIPDAAIAAIESFSSPIVLIAGGSDKMSDFSAFIQKAKKMKAIILLAGSGTERIIPLLNENHIAYEGPYHSMRDAVDAANKAAEEGDVVLLSPGCASFGLFLHEFERGDAFKNEVARLAAPTID</sequence>
<evidence type="ECO:0000256" key="6">
    <source>
        <dbReference type="ARBA" id="ARBA00022840"/>
    </source>
</evidence>
<accession>A0A3P3XTU4</accession>
<dbReference type="InterPro" id="IPR004101">
    <property type="entry name" value="Mur_ligase_C"/>
</dbReference>
<dbReference type="AlphaFoldDB" id="A0A3P3XTU4"/>
<dbReference type="InterPro" id="IPR036615">
    <property type="entry name" value="Mur_ligase_C_dom_sf"/>
</dbReference>
<dbReference type="Gene3D" id="3.40.50.720">
    <property type="entry name" value="NAD(P)-binding Rossmann-like Domain"/>
    <property type="match status" value="1"/>
</dbReference>
<dbReference type="UniPathway" id="UPA00219"/>
<evidence type="ECO:0000259" key="9">
    <source>
        <dbReference type="Pfam" id="PF02875"/>
    </source>
</evidence>
<dbReference type="Pfam" id="PF08245">
    <property type="entry name" value="Mur_ligase_M"/>
    <property type="match status" value="1"/>
</dbReference>
<dbReference type="EMBL" id="FWDO01000005">
    <property type="protein sequence ID" value="SLM19509.1"/>
    <property type="molecule type" value="Genomic_DNA"/>
</dbReference>
<dbReference type="SUPFAM" id="SSF51984">
    <property type="entry name" value="MurCD N-terminal domain"/>
    <property type="match status" value="1"/>
</dbReference>
<evidence type="ECO:0000256" key="5">
    <source>
        <dbReference type="ARBA" id="ARBA00022741"/>
    </source>
</evidence>
<keyword evidence="7 8" id="KW-0961">Cell wall biogenesis/degradation</keyword>
<dbReference type="GO" id="GO:0005737">
    <property type="term" value="C:cytoplasm"/>
    <property type="evidence" value="ECO:0007669"/>
    <property type="project" value="UniProtKB-SubCell"/>
</dbReference>
<evidence type="ECO:0000256" key="3">
    <source>
        <dbReference type="ARBA" id="ARBA00022490"/>
    </source>
</evidence>
<dbReference type="PANTHER" id="PTHR43692">
    <property type="entry name" value="UDP-N-ACETYLMURAMOYLALANINE--D-GLUTAMATE LIGASE"/>
    <property type="match status" value="1"/>
</dbReference>
<comment type="catalytic activity">
    <reaction evidence="7 8">
        <text>UDP-N-acetyl-alpha-D-muramoyl-L-alanine + D-glutamate + ATP = UDP-N-acetyl-alpha-D-muramoyl-L-alanyl-D-glutamate + ADP + phosphate + H(+)</text>
        <dbReference type="Rhea" id="RHEA:16429"/>
        <dbReference type="ChEBI" id="CHEBI:15378"/>
        <dbReference type="ChEBI" id="CHEBI:29986"/>
        <dbReference type="ChEBI" id="CHEBI:30616"/>
        <dbReference type="ChEBI" id="CHEBI:43474"/>
        <dbReference type="ChEBI" id="CHEBI:83898"/>
        <dbReference type="ChEBI" id="CHEBI:83900"/>
        <dbReference type="ChEBI" id="CHEBI:456216"/>
        <dbReference type="EC" id="6.3.2.9"/>
    </reaction>
</comment>
<keyword evidence="7 8" id="KW-0131">Cell cycle</keyword>
<keyword evidence="7 8" id="KW-0573">Peptidoglycan synthesis</keyword>
<keyword evidence="7 8" id="KW-0133">Cell shape</keyword>
<dbReference type="InterPro" id="IPR013221">
    <property type="entry name" value="Mur_ligase_cen"/>
</dbReference>
<name>A0A3P3XTU4_9SPIR</name>
<evidence type="ECO:0000256" key="8">
    <source>
        <dbReference type="RuleBase" id="RU003664"/>
    </source>
</evidence>
<dbReference type="EC" id="6.3.2.9" evidence="7 8"/>
<evidence type="ECO:0000256" key="2">
    <source>
        <dbReference type="ARBA" id="ARBA00004752"/>
    </source>
</evidence>
<dbReference type="PANTHER" id="PTHR43692:SF1">
    <property type="entry name" value="UDP-N-ACETYLMURAMOYLALANINE--D-GLUTAMATE LIGASE"/>
    <property type="match status" value="1"/>
</dbReference>
<dbReference type="GO" id="GO:0008360">
    <property type="term" value="P:regulation of cell shape"/>
    <property type="evidence" value="ECO:0007669"/>
    <property type="project" value="UniProtKB-KW"/>
</dbReference>
<dbReference type="GO" id="GO:0008764">
    <property type="term" value="F:UDP-N-acetylmuramoylalanine-D-glutamate ligase activity"/>
    <property type="evidence" value="ECO:0007669"/>
    <property type="project" value="UniProtKB-UniRule"/>
</dbReference>
<dbReference type="HAMAP" id="MF_00639">
    <property type="entry name" value="MurD"/>
    <property type="match status" value="1"/>
</dbReference>
<feature type="binding site" evidence="7">
    <location>
        <begin position="120"/>
        <end position="126"/>
    </location>
    <ligand>
        <name>ATP</name>
        <dbReference type="ChEBI" id="CHEBI:30616"/>
    </ligand>
</feature>
<comment type="subcellular location">
    <subcellularLocation>
        <location evidence="1 7 8">Cytoplasm</location>
    </subcellularLocation>
</comment>
<protein>
    <recommendedName>
        <fullName evidence="7 8">UDP-N-acetylmuramoylalanine--D-glutamate ligase</fullName>
        <ecNumber evidence="7 8">6.3.2.9</ecNumber>
    </recommendedName>
    <alternativeName>
        <fullName evidence="7">D-glutamic acid-adding enzyme</fullName>
    </alternativeName>
    <alternativeName>
        <fullName evidence="7">UDP-N-acetylmuramoyl-L-alanyl-D-glutamate synthetase</fullName>
    </alternativeName>
</protein>
<dbReference type="InterPro" id="IPR005762">
    <property type="entry name" value="MurD"/>
</dbReference>
<dbReference type="Gene3D" id="3.90.190.20">
    <property type="entry name" value="Mur ligase, C-terminal domain"/>
    <property type="match status" value="1"/>
</dbReference>
<comment type="function">
    <text evidence="7 8">Cell wall formation. Catalyzes the addition of glutamate to the nucleotide precursor UDP-N-acetylmuramoyl-L-alanine (UMA).</text>
</comment>
<dbReference type="Pfam" id="PF21799">
    <property type="entry name" value="MurD-like_N"/>
    <property type="match status" value="1"/>
</dbReference>
<reference evidence="11" key="1">
    <citation type="submission" date="2017-02" db="EMBL/GenBank/DDBJ databases">
        <authorList>
            <person name="Regsiter A."/>
            <person name="William W."/>
        </authorList>
    </citation>
    <scope>NUCLEOTIDE SEQUENCE</scope>
    <source>
        <strain evidence="11">BdmA 4</strain>
    </source>
</reference>
<dbReference type="InterPro" id="IPR036565">
    <property type="entry name" value="Mur-like_cat_sf"/>
</dbReference>
<dbReference type="SUPFAM" id="SSF53244">
    <property type="entry name" value="MurD-like peptide ligases, peptide-binding domain"/>
    <property type="match status" value="1"/>
</dbReference>
<organism evidence="11">
    <name type="scientific">uncultured spirochete</name>
    <dbReference type="NCBI Taxonomy" id="156406"/>
    <lineage>
        <taxon>Bacteria</taxon>
        <taxon>Pseudomonadati</taxon>
        <taxon>Spirochaetota</taxon>
        <taxon>Spirochaetia</taxon>
        <taxon>Spirochaetales</taxon>
        <taxon>environmental samples</taxon>
    </lineage>
</organism>
<dbReference type="GO" id="GO:0051301">
    <property type="term" value="P:cell division"/>
    <property type="evidence" value="ECO:0007669"/>
    <property type="project" value="UniProtKB-KW"/>
</dbReference>
<keyword evidence="4 7" id="KW-0436">Ligase</keyword>
<evidence type="ECO:0000259" key="10">
    <source>
        <dbReference type="Pfam" id="PF08245"/>
    </source>
</evidence>
<keyword evidence="5 7" id="KW-0547">Nucleotide-binding</keyword>
<proteinExistence type="inferred from homology"/>
<feature type="domain" description="Mur ligase C-terminal" evidence="9">
    <location>
        <begin position="348"/>
        <end position="460"/>
    </location>
</feature>
<dbReference type="GO" id="GO:0071555">
    <property type="term" value="P:cell wall organization"/>
    <property type="evidence" value="ECO:0007669"/>
    <property type="project" value="UniProtKB-KW"/>
</dbReference>
<comment type="similarity">
    <text evidence="7">Belongs to the MurCDEF family.</text>
</comment>
<feature type="domain" description="Mur ligase central" evidence="10">
    <location>
        <begin position="118"/>
        <end position="253"/>
    </location>
</feature>